<dbReference type="PANTHER" id="PTHR11895">
    <property type="entry name" value="TRANSAMIDASE"/>
    <property type="match status" value="1"/>
</dbReference>
<sequence length="440" mass="46466">MKVGQAHHAEEAIARTLDAADRVNPSVNAVLWLDREAKSGAGPLCGVPVLVKDCIDWQARPTTHGSAVYRDAPPAIVDAEVVRRLRDAGATLIGKSHLSEFCFGATGENAAFGNCRNPWDTARITGGSSSGSAAAVGAGIVPAAIGTDTGGSVRVPAALCGVVGLRPTLGRVSNHGVLDVSTICDVVGSFGATVADAARMYAAIAGYDPRDPLSFADPAALLEGMDAGVKGLRIGLPRAFFYENLEDCVARAVDDAAGVLERLGCTLVDVPLGEAETLRTGGAFRFVLADVADARRDVYPEHADRIGAEVRRRIELGHQVSGTDYAHCIRLLQQFQRTLRDTFAAGMDVLLTPTTPVTAPLWADATDMVATTRLVARNTYDLGAAGVPSLSVPCGFDRRNLPIGMQLTTPWRAEAMLFRVAAAFEAATEHHHRRSPINLI</sequence>
<dbReference type="EMBL" id="AP018711">
    <property type="protein sequence ID" value="BBE34123.1"/>
    <property type="molecule type" value="Genomic_DNA"/>
</dbReference>
<name>A0AAD1G0U1_SPHMI</name>
<accession>A0AAD1G0U1</accession>
<dbReference type="Pfam" id="PF01425">
    <property type="entry name" value="Amidase"/>
    <property type="match status" value="1"/>
</dbReference>
<dbReference type="PANTHER" id="PTHR11895:SF176">
    <property type="entry name" value="AMIDASE AMID-RELATED"/>
    <property type="match status" value="1"/>
</dbReference>
<proteinExistence type="predicted"/>
<dbReference type="KEGG" id="smic:SmB9_17810"/>
<evidence type="ECO:0000313" key="3">
    <source>
        <dbReference type="Proteomes" id="UP000275727"/>
    </source>
</evidence>
<evidence type="ECO:0000313" key="2">
    <source>
        <dbReference type="EMBL" id="BBE34123.1"/>
    </source>
</evidence>
<dbReference type="SUPFAM" id="SSF75304">
    <property type="entry name" value="Amidase signature (AS) enzymes"/>
    <property type="match status" value="1"/>
</dbReference>
<dbReference type="GO" id="GO:0003824">
    <property type="term" value="F:catalytic activity"/>
    <property type="evidence" value="ECO:0007669"/>
    <property type="project" value="InterPro"/>
</dbReference>
<evidence type="ECO:0000259" key="1">
    <source>
        <dbReference type="Pfam" id="PF01425"/>
    </source>
</evidence>
<dbReference type="InterPro" id="IPR036928">
    <property type="entry name" value="AS_sf"/>
</dbReference>
<organism evidence="2 3">
    <name type="scientific">Sphingosinicella microcystinivorans</name>
    <dbReference type="NCBI Taxonomy" id="335406"/>
    <lineage>
        <taxon>Bacteria</taxon>
        <taxon>Pseudomonadati</taxon>
        <taxon>Pseudomonadota</taxon>
        <taxon>Alphaproteobacteria</taxon>
        <taxon>Sphingomonadales</taxon>
        <taxon>Sphingosinicellaceae</taxon>
        <taxon>Sphingosinicella</taxon>
    </lineage>
</organism>
<dbReference type="AlphaFoldDB" id="A0AAD1G0U1"/>
<dbReference type="InterPro" id="IPR023631">
    <property type="entry name" value="Amidase_dom"/>
</dbReference>
<protein>
    <submittedName>
        <fullName evidence="2">Glutamyl-tRNA(Gln) amidotransferase subunit A</fullName>
    </submittedName>
</protein>
<gene>
    <name evidence="2" type="primary">gatA_1</name>
    <name evidence="2" type="ORF">SmB9_17810</name>
</gene>
<dbReference type="Proteomes" id="UP000275727">
    <property type="component" value="Chromosome"/>
</dbReference>
<dbReference type="Gene3D" id="3.90.1300.10">
    <property type="entry name" value="Amidase signature (AS) domain"/>
    <property type="match status" value="1"/>
</dbReference>
<dbReference type="InterPro" id="IPR020556">
    <property type="entry name" value="Amidase_CS"/>
</dbReference>
<dbReference type="PROSITE" id="PS00571">
    <property type="entry name" value="AMIDASES"/>
    <property type="match status" value="1"/>
</dbReference>
<reference evidence="2 3" key="1">
    <citation type="submission" date="2018-06" db="EMBL/GenBank/DDBJ databases">
        <title>Complete Genome Sequence of the Microcystin-Degrading Bacterium Sphingosinicella microcystinivorans Strain B-9.</title>
        <authorList>
            <person name="Jin H."/>
            <person name="Nishizawa T."/>
            <person name="Guo Y."/>
            <person name="Nishizawa A."/>
            <person name="Park H."/>
            <person name="Kato H."/>
            <person name="Tsuji K."/>
            <person name="Harada K."/>
        </authorList>
    </citation>
    <scope>NUCLEOTIDE SEQUENCE [LARGE SCALE GENOMIC DNA]</scope>
    <source>
        <strain evidence="2 3">B9</strain>
    </source>
</reference>
<feature type="domain" description="Amidase" evidence="1">
    <location>
        <begin position="35"/>
        <end position="417"/>
    </location>
</feature>
<dbReference type="InterPro" id="IPR000120">
    <property type="entry name" value="Amidase"/>
</dbReference>